<dbReference type="InterPro" id="IPR005828">
    <property type="entry name" value="MFS_sugar_transport-like"/>
</dbReference>
<dbReference type="Gene3D" id="2.160.20.80">
    <property type="entry name" value="E3 ubiquitin-protein ligase SopA"/>
    <property type="match status" value="1"/>
</dbReference>
<accession>A0A067QMV0</accession>
<feature type="transmembrane region" description="Helical" evidence="8">
    <location>
        <begin position="253"/>
        <end position="272"/>
    </location>
</feature>
<evidence type="ECO:0000259" key="9">
    <source>
        <dbReference type="PROSITE" id="PS50850"/>
    </source>
</evidence>
<dbReference type="AlphaFoldDB" id="A0A067QMV0"/>
<evidence type="ECO:0000313" key="11">
    <source>
        <dbReference type="Proteomes" id="UP000027135"/>
    </source>
</evidence>
<feature type="domain" description="Major facilitator superfamily (MFS) profile" evidence="9">
    <location>
        <begin position="86"/>
        <end position="654"/>
    </location>
</feature>
<feature type="transmembrane region" description="Helical" evidence="8">
    <location>
        <begin position="84"/>
        <end position="108"/>
    </location>
</feature>
<comment type="similarity">
    <text evidence="2">Belongs to the major facilitator superfamily.</text>
</comment>
<evidence type="ECO:0000256" key="3">
    <source>
        <dbReference type="ARBA" id="ARBA00022448"/>
    </source>
</evidence>
<feature type="transmembrane region" description="Helical" evidence="8">
    <location>
        <begin position="123"/>
        <end position="141"/>
    </location>
</feature>
<evidence type="ECO:0000256" key="4">
    <source>
        <dbReference type="ARBA" id="ARBA00022692"/>
    </source>
</evidence>
<evidence type="ECO:0000256" key="8">
    <source>
        <dbReference type="SAM" id="Phobius"/>
    </source>
</evidence>
<dbReference type="SUPFAM" id="SSF103473">
    <property type="entry name" value="MFS general substrate transporter"/>
    <property type="match status" value="2"/>
</dbReference>
<dbReference type="OrthoDB" id="433512at2759"/>
<feature type="transmembrane region" description="Helical" evidence="8">
    <location>
        <begin position="177"/>
        <end position="198"/>
    </location>
</feature>
<evidence type="ECO:0000256" key="5">
    <source>
        <dbReference type="ARBA" id="ARBA00022989"/>
    </source>
</evidence>
<dbReference type="InterPro" id="IPR055415">
    <property type="entry name" value="LD_SV2"/>
</dbReference>
<evidence type="ECO:0000256" key="6">
    <source>
        <dbReference type="ARBA" id="ARBA00023136"/>
    </source>
</evidence>
<keyword evidence="11" id="KW-1185">Reference proteome</keyword>
<feature type="transmembrane region" description="Helical" evidence="8">
    <location>
        <begin position="363"/>
        <end position="381"/>
    </location>
</feature>
<feature type="region of interest" description="Disordered" evidence="7">
    <location>
        <begin position="1"/>
        <end position="55"/>
    </location>
</feature>
<dbReference type="OMA" id="NDKSMVF"/>
<dbReference type="EMBL" id="KK853150">
    <property type="protein sequence ID" value="KDR10619.1"/>
    <property type="molecule type" value="Genomic_DNA"/>
</dbReference>
<dbReference type="PROSITE" id="PS50850">
    <property type="entry name" value="MFS"/>
    <property type="match status" value="1"/>
</dbReference>
<dbReference type="eggNOG" id="KOG0255">
    <property type="taxonomic scope" value="Eukaryota"/>
</dbReference>
<reference evidence="10 11" key="1">
    <citation type="journal article" date="2014" name="Nat. Commun.">
        <title>Molecular traces of alternative social organization in a termite genome.</title>
        <authorList>
            <person name="Terrapon N."/>
            <person name="Li C."/>
            <person name="Robertson H.M."/>
            <person name="Ji L."/>
            <person name="Meng X."/>
            <person name="Booth W."/>
            <person name="Chen Z."/>
            <person name="Childers C.P."/>
            <person name="Glastad K.M."/>
            <person name="Gokhale K."/>
            <person name="Gowin J."/>
            <person name="Gronenberg W."/>
            <person name="Hermansen R.A."/>
            <person name="Hu H."/>
            <person name="Hunt B.G."/>
            <person name="Huylmans A.K."/>
            <person name="Khalil S.M."/>
            <person name="Mitchell R.D."/>
            <person name="Munoz-Torres M.C."/>
            <person name="Mustard J.A."/>
            <person name="Pan H."/>
            <person name="Reese J.T."/>
            <person name="Scharf M.E."/>
            <person name="Sun F."/>
            <person name="Vogel H."/>
            <person name="Xiao J."/>
            <person name="Yang W."/>
            <person name="Yang Z."/>
            <person name="Yang Z."/>
            <person name="Zhou J."/>
            <person name="Zhu J."/>
            <person name="Brent C.S."/>
            <person name="Elsik C.G."/>
            <person name="Goodisman M.A."/>
            <person name="Liberles D.A."/>
            <person name="Roe R.M."/>
            <person name="Vargo E.L."/>
            <person name="Vilcinskas A."/>
            <person name="Wang J."/>
            <person name="Bornberg-Bauer E."/>
            <person name="Korb J."/>
            <person name="Zhang G."/>
            <person name="Liebig J."/>
        </authorList>
    </citation>
    <scope>NUCLEOTIDE SEQUENCE [LARGE SCALE GENOMIC DNA]</scope>
    <source>
        <tissue evidence="10">Whole organism</tissue>
    </source>
</reference>
<evidence type="ECO:0000256" key="2">
    <source>
        <dbReference type="ARBA" id="ARBA00008335"/>
    </source>
</evidence>
<name>A0A067QMV0_ZOONE</name>
<keyword evidence="6 8" id="KW-0472">Membrane</keyword>
<feature type="compositionally biased region" description="Gly residues" evidence="7">
    <location>
        <begin position="9"/>
        <end position="18"/>
    </location>
</feature>
<dbReference type="Proteomes" id="UP000027135">
    <property type="component" value="Unassembled WGS sequence"/>
</dbReference>
<evidence type="ECO:0000313" key="10">
    <source>
        <dbReference type="EMBL" id="KDR10619.1"/>
    </source>
</evidence>
<protein>
    <submittedName>
        <fullName evidence="10">Synaptic vesicle glycoprotein 2B</fullName>
    </submittedName>
</protein>
<comment type="subcellular location">
    <subcellularLocation>
        <location evidence="1">Membrane</location>
        <topology evidence="1">Multi-pass membrane protein</topology>
    </subcellularLocation>
</comment>
<feature type="transmembrane region" description="Helical" evidence="8">
    <location>
        <begin position="153"/>
        <end position="171"/>
    </location>
</feature>
<proteinExistence type="inferred from homology"/>
<dbReference type="PANTHER" id="PTHR23511:SF34">
    <property type="entry name" value="SYNAPTIC VESICLE GLYCOPROTEIN 2"/>
    <property type="match status" value="1"/>
</dbReference>
<dbReference type="PANTHER" id="PTHR23511">
    <property type="entry name" value="SYNAPTIC VESICLE GLYCOPROTEIN 2"/>
    <property type="match status" value="1"/>
</dbReference>
<dbReference type="Gene3D" id="1.20.1250.20">
    <property type="entry name" value="MFS general substrate transporter like domains"/>
    <property type="match status" value="1"/>
</dbReference>
<evidence type="ECO:0000256" key="7">
    <source>
        <dbReference type="SAM" id="MobiDB-lite"/>
    </source>
</evidence>
<keyword evidence="3" id="KW-0813">Transport</keyword>
<dbReference type="Pfam" id="PF23894">
    <property type="entry name" value="LD_SV2"/>
    <property type="match status" value="1"/>
</dbReference>
<evidence type="ECO:0000256" key="1">
    <source>
        <dbReference type="ARBA" id="ARBA00004141"/>
    </source>
</evidence>
<organism evidence="10 11">
    <name type="scientific">Zootermopsis nevadensis</name>
    <name type="common">Dampwood termite</name>
    <dbReference type="NCBI Taxonomy" id="136037"/>
    <lineage>
        <taxon>Eukaryota</taxon>
        <taxon>Metazoa</taxon>
        <taxon>Ecdysozoa</taxon>
        <taxon>Arthropoda</taxon>
        <taxon>Hexapoda</taxon>
        <taxon>Insecta</taxon>
        <taxon>Pterygota</taxon>
        <taxon>Neoptera</taxon>
        <taxon>Polyneoptera</taxon>
        <taxon>Dictyoptera</taxon>
        <taxon>Blattodea</taxon>
        <taxon>Blattoidea</taxon>
        <taxon>Termitoidae</taxon>
        <taxon>Termopsidae</taxon>
        <taxon>Zootermopsis</taxon>
    </lineage>
</organism>
<dbReference type="GO" id="GO:0022857">
    <property type="term" value="F:transmembrane transporter activity"/>
    <property type="evidence" value="ECO:0007669"/>
    <property type="project" value="InterPro"/>
</dbReference>
<dbReference type="Pfam" id="PF00083">
    <property type="entry name" value="Sugar_tr"/>
    <property type="match status" value="1"/>
</dbReference>
<keyword evidence="5 8" id="KW-1133">Transmembrane helix</keyword>
<sequence>MPGRHIAGGAAGSGGGGSYSESAALVRSTEGMSYTEEGRQQGGGGSPHDGGEDELMDSVDSEVSVLAQFHEDAIRQAGFGYSQWTLMFASGLGLAADTVELFVLPYILPSAEFELCINASQKTWLSGITFLGMMVGGVVWGNLSDRMGRRRTLMSALGVNAVFSVISAFMPTYGTFMTARFCSAVGVGGSLPIVFAYYSEFLCKADRSKYLSRLVVFWPLGGVLVALTAWAILPRTGIGVVIDNKEHFSAWHQLLLLCSLPSLVAIIGLVFLPESPRYLLEAGREVEAMMVYQRIYKTNNMHNPAAHAQYQLSELELPSKRPSGRGLSSPPPPGKSVLADMIYSIEMFWNSFLQLFVQPHLQVTLLFIVLWFTASFGYYGLTTWFPEYMQLLKTREYESRTSLISNATYDGSAFNTSVENIRWVDSFFKNCSFHHMTFSHVNFDNCTIEDVRFEIIKTSRTYFRNSIIKDSRFVDTDLTDQHFENCLITNVTVLSLSAGCPLDFDYNIYLEEVFHEHLVGQIAILPGALLSALAIGKLGRVKIIGLSMFLSSVHALCIWFLSSSTAMEIHEAVFNFIFMSGWNAMNIATIESYPTHLRTTGYGFVSATCRLGGMLGAITFSNLVTASRAAPMLTAAAVLLVGGIVSVKLPETNSVLL</sequence>
<keyword evidence="4 8" id="KW-0812">Transmembrane</keyword>
<gene>
    <name evidence="10" type="ORF">L798_15147</name>
</gene>
<dbReference type="InParanoid" id="A0A067QMV0"/>
<feature type="transmembrane region" description="Helical" evidence="8">
    <location>
        <begin position="210"/>
        <end position="233"/>
    </location>
</feature>
<dbReference type="GO" id="GO:0016020">
    <property type="term" value="C:membrane"/>
    <property type="evidence" value="ECO:0007669"/>
    <property type="project" value="UniProtKB-SubCell"/>
</dbReference>
<dbReference type="InterPro" id="IPR036259">
    <property type="entry name" value="MFS_trans_sf"/>
</dbReference>
<dbReference type="InterPro" id="IPR020846">
    <property type="entry name" value="MFS_dom"/>
</dbReference>
<dbReference type="STRING" id="136037.A0A067QMV0"/>
<dbReference type="SUPFAM" id="SSF141571">
    <property type="entry name" value="Pentapeptide repeat-like"/>
    <property type="match status" value="1"/>
</dbReference>